<reference evidence="1 2" key="1">
    <citation type="journal article" date="2023" name="Science">
        <title>Complex scaffold remodeling in plant triterpene biosynthesis.</title>
        <authorList>
            <person name="De La Pena R."/>
            <person name="Hodgson H."/>
            <person name="Liu J.C."/>
            <person name="Stephenson M.J."/>
            <person name="Martin A.C."/>
            <person name="Owen C."/>
            <person name="Harkess A."/>
            <person name="Leebens-Mack J."/>
            <person name="Jimenez L.E."/>
            <person name="Osbourn A."/>
            <person name="Sattely E.S."/>
        </authorList>
    </citation>
    <scope>NUCLEOTIDE SEQUENCE [LARGE SCALE GENOMIC DNA]</scope>
    <source>
        <strain evidence="2">cv. JPN11</strain>
        <tissue evidence="1">Leaf</tissue>
    </source>
</reference>
<evidence type="ECO:0000313" key="2">
    <source>
        <dbReference type="Proteomes" id="UP001164539"/>
    </source>
</evidence>
<organism evidence="1 2">
    <name type="scientific">Melia azedarach</name>
    <name type="common">Chinaberry tree</name>
    <dbReference type="NCBI Taxonomy" id="155640"/>
    <lineage>
        <taxon>Eukaryota</taxon>
        <taxon>Viridiplantae</taxon>
        <taxon>Streptophyta</taxon>
        <taxon>Embryophyta</taxon>
        <taxon>Tracheophyta</taxon>
        <taxon>Spermatophyta</taxon>
        <taxon>Magnoliopsida</taxon>
        <taxon>eudicotyledons</taxon>
        <taxon>Gunneridae</taxon>
        <taxon>Pentapetalae</taxon>
        <taxon>rosids</taxon>
        <taxon>malvids</taxon>
        <taxon>Sapindales</taxon>
        <taxon>Meliaceae</taxon>
        <taxon>Melia</taxon>
    </lineage>
</organism>
<proteinExistence type="predicted"/>
<evidence type="ECO:0000313" key="1">
    <source>
        <dbReference type="EMBL" id="KAJ4713219.1"/>
    </source>
</evidence>
<gene>
    <name evidence="1" type="ORF">OWV82_015341</name>
</gene>
<name>A0ACC1XR99_MELAZ</name>
<protein>
    <submittedName>
        <fullName evidence="1">Zinc finger CCCH domain-containing protein</fullName>
    </submittedName>
</protein>
<accession>A0ACC1XR99</accession>
<dbReference type="EMBL" id="CM051401">
    <property type="protein sequence ID" value="KAJ4713219.1"/>
    <property type="molecule type" value="Genomic_DNA"/>
</dbReference>
<sequence length="1461" mass="160466">MYGQGSYNSQFGRGPPTPMPPPYQQQQLPGPPPLPPHFQQGRPVAPPSVFQPGPPLYQQGPAVPPSAVRQIPRDPTPSTSQLYPHPQPPVHRSTLLPHLYSTDQQNKQLPSHLGTQNVHHMSPSILPHTPRVLPPPPPSATMYRAPVHQQSQQPGVQDLQHMPLPPPPPLPSTSSSITSNPFGSFVQSTGRNSNMPSVSPLPPPPSDPPPIQPSPPPTSPLFSFTHQNAASNLTSSNEPYGSEVSTSGYSVEDVTNYEVRHNVPQDGGGMLNQKGSPVGDSLSFRGSAMLDLPSPPPKPTEEKVIQKIQDLCQLIAENGPGYEDLVRQNESGNPEFEFVFAGDPGSEAAIAHKYFLWKKKCVFASKFNEGKSDSPLRPSQTVLTMQPNQLEVASRTYSPADSDMEMEDDITQSGNDPVVSHSTEGINSADDLTHSELHVKEQSHKQQMTESEKVAFTTPLLVEQGQKVVSNHEQLAIEMSVSKVCSPLIKSANQQPLLSNLKKSATASVDEKVLSSASVAAEGLNSEGKSSQLMKCGSPFRLLQDYVSDDISENDDEHPEYVSPLKDSLAVVGAAGLHINARLNASPKAANFLEGSGREVKEIAMAPISSGTTDEHVNDEHRNQASTSHAESPPDIQKKHALAVASVDGKLLNDEKGVKSASNSLKVDEFGRLIKEGASESDSDDSRYDGRQFRRGRSHSRSPPDRRSWRSPRRRRDKRSRSRSWSPRNRRSRSRSPRRRRSSRSPPSRHSGEVGGDGMRRGRGQIPECFDFRRGRCYRGASCRYLHHDSGKGDGTKRHRSKQQYLETPLIPKNSNIRVDIKHNLQKVSDQQHHEVKISENMTGSNFVARKDLPFCHKRGASVNDASQYGFFDQDSQLIASHSGRSGSSREAAPEMLQTCVLPQEERKVLNTVTNKSCQEAMESTHAVYDDVNLHVDASQDTLPLEDSLTKPSQPKQSDPLLQSADCPPQQTNNSIPQSSSFSSQSASGERFPSYMLPNKQSKFSSSPIASWTPLPLPLPNVSSQLQQSHLPPVKDFGSQIRPYAAELPTPQVGDFPQQAYPVMQEPNRSISHAEDFRLKHLPRYNLPSQQFSHPGHLEEDHSAHLPTLELSASKMQSFPGENLPPGEALKSSSQTHPYLQRQQQPYGLRHPASVSSSSRYPSDLQEVDQSSDPPDFSGSKNSIYYNPYASTFEQPRSSKFSSDVIRQEDATFNTKYGSTFSMSRAQDDGRDIDCVGSRQATASPNSAKAVGQNFPRSGGDQYDPLLDSIEPASSLSKIINNVQKGEPSSDSDIMLRHSGSNKPLDVEENNKKKEIGGIALPTSVDNEECGETVDAEVGAVENGSPSNPIDEANMNAGEIEIDQVKSPGKSKKNKESRSMKLFKVALADFVKEVLKPSWRQGSMSKEAFKTIVKKTVDKVSGAMKSHQIPKSRAKIDQYIVSSQRKLTKLVTGYVDKYVKM</sequence>
<keyword evidence="2" id="KW-1185">Reference proteome</keyword>
<comment type="caution">
    <text evidence="1">The sequence shown here is derived from an EMBL/GenBank/DDBJ whole genome shotgun (WGS) entry which is preliminary data.</text>
</comment>
<dbReference type="Proteomes" id="UP001164539">
    <property type="component" value="Chromosome 8"/>
</dbReference>